<reference evidence="4" key="3">
    <citation type="submission" date="2025-04" db="UniProtKB">
        <authorList>
            <consortium name="RefSeq"/>
        </authorList>
    </citation>
    <scope>IDENTIFICATION</scope>
    <source>
        <strain evidence="4">CBS 304.34</strain>
    </source>
</reference>
<dbReference type="AlphaFoldDB" id="A0A6A6YV12"/>
<name>A0A6A6YV12_9PEZI</name>
<protein>
    <submittedName>
        <fullName evidence="2 4">Uncharacterized protein</fullName>
    </submittedName>
</protein>
<keyword evidence="3" id="KW-1185">Reference proteome</keyword>
<evidence type="ECO:0000256" key="1">
    <source>
        <dbReference type="SAM" id="MobiDB-lite"/>
    </source>
</evidence>
<dbReference type="Proteomes" id="UP000504636">
    <property type="component" value="Unplaced"/>
</dbReference>
<dbReference type="GeneID" id="54456124"/>
<proteinExistence type="predicted"/>
<dbReference type="EMBL" id="MU003696">
    <property type="protein sequence ID" value="KAF2812796.1"/>
    <property type="molecule type" value="Genomic_DNA"/>
</dbReference>
<sequence>MADHLQVTIRDSTALFSGHLTSEWTRTKERAPSGLREAYKEALSAPPSTSPRIFLDAGISAWLAYFLATTGHGHHYKGQLADLTTIKAFESLSTADKEKVATQLVKTSVHHTITPVISKIQPGPPQKRRTGLMPTTMQPSSQTHSLEGNLQTSSDTSRENTAEPQYTPISLPIESLTATSTSSVQQSVSDPATSRIAHVFPQYMCGAIRKKGGDTATITIVFPRSPNGDVSCYMCLGIMANKIQYIAMELFGTHLETDGRLWNIFQENGGRVIPHTVDIQDAQEKGTTKLLGAETCHAIAMSPIRKEEVKQGILDTACVTLRITSNCHDDGILSLNLGLEEGFRLKEMLFG</sequence>
<evidence type="ECO:0000313" key="2">
    <source>
        <dbReference type="EMBL" id="KAF2812796.1"/>
    </source>
</evidence>
<evidence type="ECO:0000313" key="4">
    <source>
        <dbReference type="RefSeq" id="XP_033579760.1"/>
    </source>
</evidence>
<accession>A0A6A6YV12</accession>
<feature type="compositionally biased region" description="Polar residues" evidence="1">
    <location>
        <begin position="133"/>
        <end position="155"/>
    </location>
</feature>
<organism evidence="2">
    <name type="scientific">Mytilinidion resinicola</name>
    <dbReference type="NCBI Taxonomy" id="574789"/>
    <lineage>
        <taxon>Eukaryota</taxon>
        <taxon>Fungi</taxon>
        <taxon>Dikarya</taxon>
        <taxon>Ascomycota</taxon>
        <taxon>Pezizomycotina</taxon>
        <taxon>Dothideomycetes</taxon>
        <taxon>Pleosporomycetidae</taxon>
        <taxon>Mytilinidiales</taxon>
        <taxon>Mytilinidiaceae</taxon>
        <taxon>Mytilinidion</taxon>
    </lineage>
</organism>
<feature type="region of interest" description="Disordered" evidence="1">
    <location>
        <begin position="117"/>
        <end position="171"/>
    </location>
</feature>
<dbReference type="RefSeq" id="XP_033579760.1">
    <property type="nucleotide sequence ID" value="XM_033715231.1"/>
</dbReference>
<evidence type="ECO:0000313" key="3">
    <source>
        <dbReference type="Proteomes" id="UP000504636"/>
    </source>
</evidence>
<reference evidence="4" key="2">
    <citation type="submission" date="2020-04" db="EMBL/GenBank/DDBJ databases">
        <authorList>
            <consortium name="NCBI Genome Project"/>
        </authorList>
    </citation>
    <scope>NUCLEOTIDE SEQUENCE</scope>
    <source>
        <strain evidence="4">CBS 304.34</strain>
    </source>
</reference>
<reference evidence="2 4" key="1">
    <citation type="journal article" date="2020" name="Stud. Mycol.">
        <title>101 Dothideomycetes genomes: a test case for predicting lifestyles and emergence of pathogens.</title>
        <authorList>
            <person name="Haridas S."/>
            <person name="Albert R."/>
            <person name="Binder M."/>
            <person name="Bloem J."/>
            <person name="Labutti K."/>
            <person name="Salamov A."/>
            <person name="Andreopoulos B."/>
            <person name="Baker S."/>
            <person name="Barry K."/>
            <person name="Bills G."/>
            <person name="Bluhm B."/>
            <person name="Cannon C."/>
            <person name="Castanera R."/>
            <person name="Culley D."/>
            <person name="Daum C."/>
            <person name="Ezra D."/>
            <person name="Gonzalez J."/>
            <person name="Henrissat B."/>
            <person name="Kuo A."/>
            <person name="Liang C."/>
            <person name="Lipzen A."/>
            <person name="Lutzoni F."/>
            <person name="Magnuson J."/>
            <person name="Mondo S."/>
            <person name="Nolan M."/>
            <person name="Ohm R."/>
            <person name="Pangilinan J."/>
            <person name="Park H.-J."/>
            <person name="Ramirez L."/>
            <person name="Alfaro M."/>
            <person name="Sun H."/>
            <person name="Tritt A."/>
            <person name="Yoshinaga Y."/>
            <person name="Zwiers L.-H."/>
            <person name="Turgeon B."/>
            <person name="Goodwin S."/>
            <person name="Spatafora J."/>
            <person name="Crous P."/>
            <person name="Grigoriev I."/>
        </authorList>
    </citation>
    <scope>NUCLEOTIDE SEQUENCE</scope>
    <source>
        <strain evidence="2 4">CBS 304.34</strain>
    </source>
</reference>
<dbReference type="OrthoDB" id="3789926at2759"/>
<gene>
    <name evidence="2 4" type="ORF">BDZ99DRAFT_381295</name>
</gene>